<evidence type="ECO:0000313" key="2">
    <source>
        <dbReference type="EMBL" id="CAE6971765.1"/>
    </source>
</evidence>
<sequence length="254" mass="28537">MDLHPAPAIDTRQAIVAFDAVLDQKLGALRVALMEEHRRLLHVSDVEVATLIETASSRRSSIDSQSRRSSIESQEHQNYSQAKSELASSQLETFPRAPPSLNDWQEDEPEEPPPADIPESDRPPAHLRNSVSSLSASLRVKDPTKKAKKKSVSFLPHIEVCEYYSMESQSSSELRALWKWPDENDPDEDTEDLLHELGVTGSNHAFEGRCVRCLTSCVTPPMSRRRMVWDSLALIILAIEEINGDMAFVYLSNM</sequence>
<evidence type="ECO:0000313" key="3">
    <source>
        <dbReference type="Proteomes" id="UP000604046"/>
    </source>
</evidence>
<name>A0A812I273_9DINO</name>
<protein>
    <submittedName>
        <fullName evidence="2">Uncharacterized protein</fullName>
    </submittedName>
</protein>
<gene>
    <name evidence="2" type="ORF">SNAT2548_LOCUS2641</name>
</gene>
<keyword evidence="3" id="KW-1185">Reference proteome</keyword>
<feature type="compositionally biased region" description="Polar residues" evidence="1">
    <location>
        <begin position="76"/>
        <end position="92"/>
    </location>
</feature>
<proteinExistence type="predicted"/>
<feature type="compositionally biased region" description="Basic and acidic residues" evidence="1">
    <location>
        <begin position="65"/>
        <end position="75"/>
    </location>
</feature>
<feature type="compositionally biased region" description="Acidic residues" evidence="1">
    <location>
        <begin position="104"/>
        <end position="113"/>
    </location>
</feature>
<dbReference type="Proteomes" id="UP000604046">
    <property type="component" value="Unassembled WGS sequence"/>
</dbReference>
<feature type="region of interest" description="Disordered" evidence="1">
    <location>
        <begin position="56"/>
        <end position="142"/>
    </location>
</feature>
<accession>A0A812I273</accession>
<reference evidence="2" key="1">
    <citation type="submission" date="2021-02" db="EMBL/GenBank/DDBJ databases">
        <authorList>
            <person name="Dougan E. K."/>
            <person name="Rhodes N."/>
            <person name="Thang M."/>
            <person name="Chan C."/>
        </authorList>
    </citation>
    <scope>NUCLEOTIDE SEQUENCE</scope>
</reference>
<dbReference type="EMBL" id="CAJNDS010000158">
    <property type="protein sequence ID" value="CAE6971765.1"/>
    <property type="molecule type" value="Genomic_DNA"/>
</dbReference>
<evidence type="ECO:0000256" key="1">
    <source>
        <dbReference type="SAM" id="MobiDB-lite"/>
    </source>
</evidence>
<organism evidence="2 3">
    <name type="scientific">Symbiodinium natans</name>
    <dbReference type="NCBI Taxonomy" id="878477"/>
    <lineage>
        <taxon>Eukaryota</taxon>
        <taxon>Sar</taxon>
        <taxon>Alveolata</taxon>
        <taxon>Dinophyceae</taxon>
        <taxon>Suessiales</taxon>
        <taxon>Symbiodiniaceae</taxon>
        <taxon>Symbiodinium</taxon>
    </lineage>
</organism>
<dbReference type="AlphaFoldDB" id="A0A812I273"/>
<comment type="caution">
    <text evidence="2">The sequence shown here is derived from an EMBL/GenBank/DDBJ whole genome shotgun (WGS) entry which is preliminary data.</text>
</comment>